<protein>
    <recommendedName>
        <fullName evidence="2">F-box domain-containing protein</fullName>
    </recommendedName>
</protein>
<dbReference type="Pfam" id="PF23635">
    <property type="entry name" value="Beta-prop_AT5G49610-like"/>
    <property type="match status" value="1"/>
</dbReference>
<dbReference type="Gramene" id="TraesJUL1A03G00117850.1">
    <property type="protein sequence ID" value="TraesJUL1A03G00117850.1.CDS1"/>
    <property type="gene ID" value="TraesJUL1A03G00117850"/>
</dbReference>
<sequence length="414" mass="46566">MASSEGPRRRRRGKKSEAKNKKKKEAGPTTVEDLPDHLFELILLRLGPSPCLVRAAAACKRWCRVVGNPGFLARFGPVHEQVPYVGDYHTVQGGEPLFVPSSPVVVDRSRFFLEFLPESGSWEIADSRGSLLLLTKKRAPQSWRDYSRRVRHYPDLMVCEPLTGLYQGILWPEDLDGTGRLGVFLLDGDDADRRVSTSNFRVLAAVDDAMACVFSTGRDGGWRIIYSEITSHVELPKLGPENFVGRANGTLYWGIDGCATAVLALDEATAEFSLAAFPETVWGPSHIRTSRIVGGEDGTLRVIRLIGNDLKVFARRHPGSDEDEWLLEMQLELPEATLRLPGREEHFFRQQAMVVAANTRYVLLTPSEKAWLFSVELDTMRVEREHERNKYAGEAYPCKLPWPPALTDHGRERR</sequence>
<dbReference type="Gramene" id="TraesCS1A02G257700.1">
    <property type="protein sequence ID" value="TraesCS1A02G257700.1.cds1"/>
    <property type="gene ID" value="TraesCS1A02G257700"/>
</dbReference>
<dbReference type="SMART" id="SM00256">
    <property type="entry name" value="FBOX"/>
    <property type="match status" value="1"/>
</dbReference>
<keyword evidence="4" id="KW-1185">Reference proteome</keyword>
<dbReference type="OMA" id="TWEIADS"/>
<dbReference type="Gramene" id="TraesARI1A03G00120130.1">
    <property type="protein sequence ID" value="TraesARI1A03G00120130.1.CDS1"/>
    <property type="gene ID" value="TraesARI1A03G00120130"/>
</dbReference>
<dbReference type="GeneID" id="123055550"/>
<dbReference type="OrthoDB" id="674561at2759"/>
<dbReference type="InterPro" id="IPR056594">
    <property type="entry name" value="AT5G49610-like_b-prop"/>
</dbReference>
<evidence type="ECO:0000313" key="3">
    <source>
        <dbReference type="EnsemblPlants" id="TraesCS1A02G257700.1.cds1"/>
    </source>
</evidence>
<dbReference type="Gramene" id="TraesSYM1A03G00121360.1">
    <property type="protein sequence ID" value="TraesSYM1A03G00121360.1.CDS1"/>
    <property type="gene ID" value="TraesSYM1A03G00121360"/>
</dbReference>
<evidence type="ECO:0000313" key="4">
    <source>
        <dbReference type="Proteomes" id="UP000019116"/>
    </source>
</evidence>
<name>A0A3B5Y2Q2_WHEAT</name>
<dbReference type="Gramene" id="TraesCLE_scaffold_036349_01G000100.1">
    <property type="protein sequence ID" value="TraesCLE_scaffold_036349_01G000100.1"/>
    <property type="gene ID" value="TraesCLE_scaffold_036349_01G000100"/>
</dbReference>
<dbReference type="SUPFAM" id="SSF81383">
    <property type="entry name" value="F-box domain"/>
    <property type="match status" value="1"/>
</dbReference>
<dbReference type="PANTHER" id="PTHR33207">
    <property type="entry name" value="F-BOX DOMAIN CONTAINING PROTEIN-RELATED"/>
    <property type="match status" value="1"/>
</dbReference>
<dbReference type="Gramene" id="TraesMAC1A03G00119800.1">
    <property type="protein sequence ID" value="TraesMAC1A03G00119800.1.CDS1"/>
    <property type="gene ID" value="TraesMAC1A03G00119800"/>
</dbReference>
<dbReference type="InterPro" id="IPR001810">
    <property type="entry name" value="F-box_dom"/>
</dbReference>
<feature type="domain" description="F-box" evidence="2">
    <location>
        <begin position="34"/>
        <end position="75"/>
    </location>
</feature>
<dbReference type="Gramene" id="TraesPARA_EIv1.0_0040290.1">
    <property type="protein sequence ID" value="TraesPARA_EIv1.0_0040290.1.CDS1"/>
    <property type="gene ID" value="TraesPARA_EIv1.0_0040290"/>
</dbReference>
<organism evidence="3">
    <name type="scientific">Triticum aestivum</name>
    <name type="common">Wheat</name>
    <dbReference type="NCBI Taxonomy" id="4565"/>
    <lineage>
        <taxon>Eukaryota</taxon>
        <taxon>Viridiplantae</taxon>
        <taxon>Streptophyta</taxon>
        <taxon>Embryophyta</taxon>
        <taxon>Tracheophyta</taxon>
        <taxon>Spermatophyta</taxon>
        <taxon>Magnoliopsida</taxon>
        <taxon>Liliopsida</taxon>
        <taxon>Poales</taxon>
        <taxon>Poaceae</taxon>
        <taxon>BOP clade</taxon>
        <taxon>Pooideae</taxon>
        <taxon>Triticodae</taxon>
        <taxon>Triticeae</taxon>
        <taxon>Triticinae</taxon>
        <taxon>Triticum</taxon>
    </lineage>
</organism>
<reference evidence="3" key="1">
    <citation type="submission" date="2018-08" db="EMBL/GenBank/DDBJ databases">
        <authorList>
            <person name="Rossello M."/>
        </authorList>
    </citation>
    <scope>NUCLEOTIDE SEQUENCE [LARGE SCALE GENOMIC DNA]</scope>
    <source>
        <strain evidence="3">cv. Chinese Spring</strain>
    </source>
</reference>
<dbReference type="RefSeq" id="XP_044335458.1">
    <property type="nucleotide sequence ID" value="XM_044479523.1"/>
</dbReference>
<dbReference type="Gramene" id="TraesCAD_scaffold_036927_01G000100.1">
    <property type="protein sequence ID" value="TraesCAD_scaffold_036927_01G000100.1"/>
    <property type="gene ID" value="TraesCAD_scaffold_036927_01G000100"/>
</dbReference>
<dbReference type="KEGG" id="taes:123055550"/>
<reference evidence="3" key="2">
    <citation type="submission" date="2018-10" db="UniProtKB">
        <authorList>
            <consortium name="EnsemblPlants"/>
        </authorList>
    </citation>
    <scope>IDENTIFICATION</scope>
</reference>
<dbReference type="EnsemblPlants" id="TraesCS1A02G257700.1">
    <property type="protein sequence ID" value="TraesCS1A02G257700.1.cds1"/>
    <property type="gene ID" value="TraesCS1A02G257700"/>
</dbReference>
<dbReference type="Gramene" id="TraesJAG1A03G00118160.1">
    <property type="protein sequence ID" value="TraesJAG1A03G00118160.1.CDS1"/>
    <property type="gene ID" value="TraesJAG1A03G00118160"/>
</dbReference>
<dbReference type="Gramene" id="TraesROB_scaffold_029476_01G000100.1">
    <property type="protein sequence ID" value="TraesROB_scaffold_029476_01G000100.1"/>
    <property type="gene ID" value="TraesROB_scaffold_029476_01G000100"/>
</dbReference>
<dbReference type="Proteomes" id="UP000019116">
    <property type="component" value="Chromosome 1A"/>
</dbReference>
<dbReference type="InterPro" id="IPR036047">
    <property type="entry name" value="F-box-like_dom_sf"/>
</dbReference>
<accession>A0A3B5Y2Q2</accession>
<dbReference type="Gramene" id="TraesSTA1A03G00118640.1">
    <property type="protein sequence ID" value="TraesSTA1A03G00118640.1.CDS1"/>
    <property type="gene ID" value="TraesSTA1A03G00118640"/>
</dbReference>
<dbReference type="Gramene" id="TraesLDM1A03G00118530.1">
    <property type="protein sequence ID" value="TraesLDM1A03G00118530.1.CDS1"/>
    <property type="gene ID" value="TraesLDM1A03G00118530"/>
</dbReference>
<feature type="region of interest" description="Disordered" evidence="1">
    <location>
        <begin position="1"/>
        <end position="30"/>
    </location>
</feature>
<dbReference type="Gramene" id="TraesRN1A0100705000.1">
    <property type="protein sequence ID" value="TraesRN1A0100705000.1"/>
    <property type="gene ID" value="TraesRN1A0100705000"/>
</dbReference>
<dbReference type="Gramene" id="TraesNOR1A03G00119350.1">
    <property type="protein sequence ID" value="TraesNOR1A03G00119350.1.CDS1"/>
    <property type="gene ID" value="TraesNOR1A03G00119350"/>
</dbReference>
<dbReference type="AlphaFoldDB" id="A0A3B5Y2Q2"/>
<dbReference type="Gramene" id="TraesWEE_scaffold_030589_01G000100.1">
    <property type="protein sequence ID" value="TraesWEE_scaffold_030589_01G000100.1"/>
    <property type="gene ID" value="TraesWEE_scaffold_030589_01G000100"/>
</dbReference>
<gene>
    <name evidence="3" type="primary">LOC123055550</name>
</gene>
<feature type="compositionally biased region" description="Basic residues" evidence="1">
    <location>
        <begin position="8"/>
        <end position="24"/>
    </location>
</feature>
<dbReference type="Gramene" id="TraesLAC1A03G00120940.1">
    <property type="protein sequence ID" value="TraesLAC1A03G00120940.1.CDS1"/>
    <property type="gene ID" value="TraesLAC1A03G00120940"/>
</dbReference>
<dbReference type="Pfam" id="PF12937">
    <property type="entry name" value="F-box-like"/>
    <property type="match status" value="1"/>
</dbReference>
<proteinExistence type="predicted"/>
<evidence type="ECO:0000256" key="1">
    <source>
        <dbReference type="SAM" id="MobiDB-lite"/>
    </source>
</evidence>
<evidence type="ECO:0000259" key="2">
    <source>
        <dbReference type="SMART" id="SM00256"/>
    </source>
</evidence>
<dbReference type="Gramene" id="TraesCS1A03G0660800.1">
    <property type="protein sequence ID" value="TraesCS1A03G0660800.1.CDS1"/>
    <property type="gene ID" value="TraesCS1A03G0660800"/>
</dbReference>